<evidence type="ECO:0000256" key="1">
    <source>
        <dbReference type="ARBA" id="ARBA00022801"/>
    </source>
</evidence>
<name>A0A1B7MK08_9AGAM</name>
<dbReference type="InterPro" id="IPR013094">
    <property type="entry name" value="AB_hydrolase_3"/>
</dbReference>
<sequence length="366" mass="40736">MTENQTNLNTPLTFTYKKVDGLHVLLDVYLPPDNVSQRYAQDVKHCPAVVYFHGGGLTVGNRRSWFPTWLKSRLSARGIIFISADYRLLPPGTGYEVLSDVKDAIGFVAGGLNAQLDQRDAGLSFGSRFRVDPSAIGVAGTSAGGYCAYLCAIHAVPKPKAILSLYGMGGDFLIHQYLTPKTESFLRGREMLDLAQYSEYMYPFNNLQSTSDSPLAYHPQSYHIPGYPANPRMLLSRLYLQLGVAVDYITGQHEPSLSTTLREAIRTEGPFDEALVADHKLLFPQFNVTSDWPATYLIHGTSDTAVLIRESQNLHLLLKKAGVEVVFEEIPGREHSFDYQPGAELEHEGSFDAIAGFLYRHLTWNQ</sequence>
<dbReference type="SUPFAM" id="SSF53474">
    <property type="entry name" value="alpha/beta-Hydrolases"/>
    <property type="match status" value="1"/>
</dbReference>
<proteinExistence type="predicted"/>
<dbReference type="PANTHER" id="PTHR48081:SF3">
    <property type="entry name" value="ALPHA_BETA HYDROLASE FOLD-3 DOMAIN-CONTAINING PROTEIN"/>
    <property type="match status" value="1"/>
</dbReference>
<accession>A0A1B7MK08</accession>
<dbReference type="Proteomes" id="UP000092154">
    <property type="component" value="Unassembled WGS sequence"/>
</dbReference>
<evidence type="ECO:0000313" key="4">
    <source>
        <dbReference type="Proteomes" id="UP000092154"/>
    </source>
</evidence>
<dbReference type="InterPro" id="IPR029058">
    <property type="entry name" value="AB_hydrolase_fold"/>
</dbReference>
<evidence type="ECO:0000259" key="2">
    <source>
        <dbReference type="Pfam" id="PF07859"/>
    </source>
</evidence>
<dbReference type="AlphaFoldDB" id="A0A1B7MK08"/>
<keyword evidence="4" id="KW-1185">Reference proteome</keyword>
<dbReference type="Gene3D" id="3.40.50.1820">
    <property type="entry name" value="alpha/beta hydrolase"/>
    <property type="match status" value="1"/>
</dbReference>
<dbReference type="GO" id="GO:0016787">
    <property type="term" value="F:hydrolase activity"/>
    <property type="evidence" value="ECO:0007669"/>
    <property type="project" value="UniProtKB-KW"/>
</dbReference>
<organism evidence="3 4">
    <name type="scientific">Rhizopogon vinicolor AM-OR11-026</name>
    <dbReference type="NCBI Taxonomy" id="1314800"/>
    <lineage>
        <taxon>Eukaryota</taxon>
        <taxon>Fungi</taxon>
        <taxon>Dikarya</taxon>
        <taxon>Basidiomycota</taxon>
        <taxon>Agaricomycotina</taxon>
        <taxon>Agaricomycetes</taxon>
        <taxon>Agaricomycetidae</taxon>
        <taxon>Boletales</taxon>
        <taxon>Suillineae</taxon>
        <taxon>Rhizopogonaceae</taxon>
        <taxon>Rhizopogon</taxon>
    </lineage>
</organism>
<gene>
    <name evidence="3" type="ORF">K503DRAFT_869878</name>
</gene>
<dbReference type="STRING" id="1314800.A0A1B7MK08"/>
<dbReference type="OrthoDB" id="19653at2759"/>
<feature type="domain" description="Alpha/beta hydrolase fold-3" evidence="2">
    <location>
        <begin position="49"/>
        <end position="176"/>
    </location>
</feature>
<dbReference type="Pfam" id="PF07859">
    <property type="entry name" value="Abhydrolase_3"/>
    <property type="match status" value="1"/>
</dbReference>
<keyword evidence="1 3" id="KW-0378">Hydrolase</keyword>
<protein>
    <submittedName>
        <fullName evidence="3">Alpha/beta-hydrolase</fullName>
    </submittedName>
</protein>
<dbReference type="InterPro" id="IPR050300">
    <property type="entry name" value="GDXG_lipolytic_enzyme"/>
</dbReference>
<evidence type="ECO:0000313" key="3">
    <source>
        <dbReference type="EMBL" id="OAX32919.1"/>
    </source>
</evidence>
<dbReference type="EMBL" id="KV448880">
    <property type="protein sequence ID" value="OAX32919.1"/>
    <property type="molecule type" value="Genomic_DNA"/>
</dbReference>
<dbReference type="PANTHER" id="PTHR48081">
    <property type="entry name" value="AB HYDROLASE SUPERFAMILY PROTEIN C4A8.06C"/>
    <property type="match status" value="1"/>
</dbReference>
<dbReference type="InParanoid" id="A0A1B7MK08"/>
<reference evidence="3 4" key="1">
    <citation type="submission" date="2016-06" db="EMBL/GenBank/DDBJ databases">
        <title>Comparative genomics of the ectomycorrhizal sister species Rhizopogon vinicolor and Rhizopogon vesiculosus (Basidiomycota: Boletales) reveals a divergence of the mating type B locus.</title>
        <authorList>
            <consortium name="DOE Joint Genome Institute"/>
            <person name="Mujic A.B."/>
            <person name="Kuo A."/>
            <person name="Tritt A."/>
            <person name="Lipzen A."/>
            <person name="Chen C."/>
            <person name="Johnson J."/>
            <person name="Sharma A."/>
            <person name="Barry K."/>
            <person name="Grigoriev I.V."/>
            <person name="Spatafora J.W."/>
        </authorList>
    </citation>
    <scope>NUCLEOTIDE SEQUENCE [LARGE SCALE GENOMIC DNA]</scope>
    <source>
        <strain evidence="3 4">AM-OR11-026</strain>
    </source>
</reference>